<gene>
    <name evidence="1" type="ORF">CGW93_02750</name>
</gene>
<accession>A0A257LTP8</accession>
<proteinExistence type="predicted"/>
<evidence type="ECO:0000313" key="2">
    <source>
        <dbReference type="Proteomes" id="UP000216312"/>
    </source>
</evidence>
<comment type="caution">
    <text evidence="1">The sequence shown here is derived from an EMBL/GenBank/DDBJ whole genome shotgun (WGS) entry which is preliminary data.</text>
</comment>
<sequence>MERIISWFILLGLVVLLYLHIGHQIVRYTYLIEVREKLLLKLQSEYDSLRAEYEYRISPTSIQKWVTIHNFRVPHIDERSYIVIIDGD</sequence>
<evidence type="ECO:0008006" key="3">
    <source>
        <dbReference type="Google" id="ProtNLM"/>
    </source>
</evidence>
<organism evidence="1 2">
    <name type="scientific">candidate division WOR-3 bacterium 4484_18</name>
    <dbReference type="NCBI Taxonomy" id="2020626"/>
    <lineage>
        <taxon>Bacteria</taxon>
        <taxon>Bacteria division WOR-3</taxon>
    </lineage>
</organism>
<reference evidence="2" key="1">
    <citation type="submission" date="2017-07" db="EMBL/GenBank/DDBJ databases">
        <title>Novel pathways for hydrocarbon cycling and metabolic interdependencies in hydrothermal sediment communities.</title>
        <authorList>
            <person name="Dombrowski N."/>
            <person name="Seitz K."/>
            <person name="Teske A."/>
            <person name="Baker B."/>
        </authorList>
    </citation>
    <scope>NUCLEOTIDE SEQUENCE [LARGE SCALE GENOMIC DNA]</scope>
</reference>
<dbReference type="Proteomes" id="UP000216312">
    <property type="component" value="Unassembled WGS sequence"/>
</dbReference>
<dbReference type="AlphaFoldDB" id="A0A257LTP8"/>
<name>A0A257LTP8_UNCW3</name>
<protein>
    <recommendedName>
        <fullName evidence="3">Cell division protein FtsL</fullName>
    </recommendedName>
</protein>
<dbReference type="EMBL" id="NMUJ01000027">
    <property type="protein sequence ID" value="OYV03027.1"/>
    <property type="molecule type" value="Genomic_DNA"/>
</dbReference>
<evidence type="ECO:0000313" key="1">
    <source>
        <dbReference type="EMBL" id="OYV03027.1"/>
    </source>
</evidence>